<keyword evidence="3" id="KW-1185">Reference proteome</keyword>
<evidence type="ECO:0000313" key="3">
    <source>
        <dbReference type="Proteomes" id="UP000198521"/>
    </source>
</evidence>
<dbReference type="Gene3D" id="3.40.30.10">
    <property type="entry name" value="Glutaredoxin"/>
    <property type="match status" value="1"/>
</dbReference>
<protein>
    <recommendedName>
        <fullName evidence="4">Glutaredoxin</fullName>
    </recommendedName>
</protein>
<dbReference type="Proteomes" id="UP000198521">
    <property type="component" value="Unassembled WGS sequence"/>
</dbReference>
<sequence>MKTLSCFIFPLLLLYTATAYCQEKLVYLVEDVQKKHTVIYVQNDTNLDKSVFLKIDPIGYRRRAQRPVLKNIPANSKVQMSILIPLTDKESSYTYNLIVNDQLENINTRRQKEKPKEIKSQTIANYKLFIYTDQDCNRCDTLIQKLKENKIRFLEVDIDSKNNLLSPLFWRKMLKEGYTRENIELPFAKKNKKLYYPIPNFDILIEEITKKPERKKRISLF</sequence>
<feature type="chain" id="PRO_5011525407" description="Glutaredoxin" evidence="1">
    <location>
        <begin position="22"/>
        <end position="221"/>
    </location>
</feature>
<keyword evidence="1" id="KW-0732">Signal</keyword>
<evidence type="ECO:0000256" key="1">
    <source>
        <dbReference type="SAM" id="SignalP"/>
    </source>
</evidence>
<dbReference type="RefSeq" id="WP_139195687.1">
    <property type="nucleotide sequence ID" value="NZ_FOAB01000006.1"/>
</dbReference>
<proteinExistence type="predicted"/>
<gene>
    <name evidence="2" type="ORF">SAMN04487910_3353</name>
</gene>
<accession>A0A1H7TB28</accession>
<dbReference type="InterPro" id="IPR036249">
    <property type="entry name" value="Thioredoxin-like_sf"/>
</dbReference>
<feature type="signal peptide" evidence="1">
    <location>
        <begin position="1"/>
        <end position="21"/>
    </location>
</feature>
<dbReference type="OrthoDB" id="1144044at2"/>
<dbReference type="STRING" id="1038014.SAMN04487910_3353"/>
<reference evidence="3" key="1">
    <citation type="submission" date="2016-10" db="EMBL/GenBank/DDBJ databases">
        <authorList>
            <person name="Varghese N."/>
            <person name="Submissions S."/>
        </authorList>
    </citation>
    <scope>NUCLEOTIDE SEQUENCE [LARGE SCALE GENOMIC DNA]</scope>
    <source>
        <strain evidence="3">DSM 25232 / NCIMB 14723 / 92V</strain>
    </source>
</reference>
<dbReference type="EMBL" id="FOAB01000006">
    <property type="protein sequence ID" value="SEL81933.1"/>
    <property type="molecule type" value="Genomic_DNA"/>
</dbReference>
<name>A0A1H7TB28_AQUAM</name>
<evidence type="ECO:0000313" key="2">
    <source>
        <dbReference type="EMBL" id="SEL81933.1"/>
    </source>
</evidence>
<organism evidence="2 3">
    <name type="scientific">Aquimarina amphilecti</name>
    <dbReference type="NCBI Taxonomy" id="1038014"/>
    <lineage>
        <taxon>Bacteria</taxon>
        <taxon>Pseudomonadati</taxon>
        <taxon>Bacteroidota</taxon>
        <taxon>Flavobacteriia</taxon>
        <taxon>Flavobacteriales</taxon>
        <taxon>Flavobacteriaceae</taxon>
        <taxon>Aquimarina</taxon>
    </lineage>
</organism>
<dbReference type="SUPFAM" id="SSF52833">
    <property type="entry name" value="Thioredoxin-like"/>
    <property type="match status" value="1"/>
</dbReference>
<evidence type="ECO:0008006" key="4">
    <source>
        <dbReference type="Google" id="ProtNLM"/>
    </source>
</evidence>
<dbReference type="AlphaFoldDB" id="A0A1H7TB28"/>